<comment type="caution">
    <text evidence="5">The sequence shown here is derived from an EMBL/GenBank/DDBJ whole genome shotgun (WGS) entry which is preliminary data.</text>
</comment>
<accession>A0ABS4PGX9</accession>
<name>A0ABS4PGX9_9GAMM</name>
<dbReference type="InterPro" id="IPR015424">
    <property type="entry name" value="PyrdxlP-dep_Trfase"/>
</dbReference>
<dbReference type="EMBL" id="JAGGMQ010000001">
    <property type="protein sequence ID" value="MBP2171412.1"/>
    <property type="molecule type" value="Genomic_DNA"/>
</dbReference>
<evidence type="ECO:0000313" key="6">
    <source>
        <dbReference type="Proteomes" id="UP001195624"/>
    </source>
</evidence>
<dbReference type="PANTHER" id="PTHR45688:SF13">
    <property type="entry name" value="ALANINE--GLYOXYLATE AMINOTRANSFERASE 2-LIKE"/>
    <property type="match status" value="1"/>
</dbReference>
<dbReference type="RefSeq" id="WP_017802355.1">
    <property type="nucleotide sequence ID" value="NZ_JAGGMQ010000001.1"/>
</dbReference>
<dbReference type="CDD" id="cd00610">
    <property type="entry name" value="OAT_like"/>
    <property type="match status" value="1"/>
</dbReference>
<evidence type="ECO:0000313" key="5">
    <source>
        <dbReference type="EMBL" id="MBP2171412.1"/>
    </source>
</evidence>
<dbReference type="PROSITE" id="PS00600">
    <property type="entry name" value="AA_TRANSFER_CLASS_3"/>
    <property type="match status" value="1"/>
</dbReference>
<dbReference type="Gene3D" id="3.90.1150.10">
    <property type="entry name" value="Aspartate Aminotransferase, domain 1"/>
    <property type="match status" value="1"/>
</dbReference>
<dbReference type="SUPFAM" id="SSF53383">
    <property type="entry name" value="PLP-dependent transferases"/>
    <property type="match status" value="1"/>
</dbReference>
<dbReference type="Pfam" id="PF00202">
    <property type="entry name" value="Aminotran_3"/>
    <property type="match status" value="1"/>
</dbReference>
<dbReference type="PANTHER" id="PTHR45688">
    <property type="match status" value="1"/>
</dbReference>
<protein>
    <submittedName>
        <fullName evidence="5">4-aminobutyrate aminotransferase-like enzyme</fullName>
    </submittedName>
</protein>
<dbReference type="Gene3D" id="3.40.640.10">
    <property type="entry name" value="Type I PLP-dependent aspartate aminotransferase-like (Major domain)"/>
    <property type="match status" value="1"/>
</dbReference>
<dbReference type="InterPro" id="IPR015422">
    <property type="entry name" value="PyrdxlP-dep_Trfase_small"/>
</dbReference>
<dbReference type="InterPro" id="IPR005814">
    <property type="entry name" value="Aminotrans_3"/>
</dbReference>
<dbReference type="InterPro" id="IPR049704">
    <property type="entry name" value="Aminotrans_3_PPA_site"/>
</dbReference>
<evidence type="ECO:0000256" key="4">
    <source>
        <dbReference type="RuleBase" id="RU003560"/>
    </source>
</evidence>
<sequence>MNADTATLMQRRAALLGPAYRLFYQYPKHFVRGEGVWLIDSSGRRYLDAYNNVPAVGHCHPAVVAALHQQATTLNTHTRYLHDNVVNYAEKLLATFPPELGHVMFTCTGSEANDLALRVASTVSQGRGIIITRNAYHGVTSALVDISPALDNTTPTAPHVRMVDAPDSYRKTPQQAAADFTRDVQAAIHDLQQHGIAPSALIVDTLFASDGLYSEPAGLLTGAVAAMRAAGGLFIADEVQAGLARAGSHMWGFARHGVIPDLVTLGKPLGNGHPIAALIARPALLAEFGARTRYFNTFGGNPVSAAVGMAVLQVIEDEQLQQNALTTGAYLMDGLRSIADDYPLIGDVRGAGLYAGLEIVSNPAEKTPDSGMAAQLVNQLAENGVLVGASGSHGQVIKVRPPLPFKPADADHFLEILRHTLQTLTSR</sequence>
<comment type="similarity">
    <text evidence="2 4">Belongs to the class-III pyridoxal-phosphate-dependent aminotransferase family.</text>
</comment>
<keyword evidence="3 4" id="KW-0663">Pyridoxal phosphate</keyword>
<evidence type="ECO:0000256" key="3">
    <source>
        <dbReference type="ARBA" id="ARBA00022898"/>
    </source>
</evidence>
<proteinExistence type="inferred from homology"/>
<dbReference type="InterPro" id="IPR015421">
    <property type="entry name" value="PyrdxlP-dep_Trfase_major"/>
</dbReference>
<keyword evidence="6" id="KW-1185">Reference proteome</keyword>
<comment type="cofactor">
    <cofactor evidence="1">
        <name>pyridoxal 5'-phosphate</name>
        <dbReference type="ChEBI" id="CHEBI:597326"/>
    </cofactor>
</comment>
<organism evidence="5 6">
    <name type="scientific">Winslowiella toletana</name>
    <dbReference type="NCBI Taxonomy" id="92490"/>
    <lineage>
        <taxon>Bacteria</taxon>
        <taxon>Pseudomonadati</taxon>
        <taxon>Pseudomonadota</taxon>
        <taxon>Gammaproteobacteria</taxon>
        <taxon>Enterobacterales</taxon>
        <taxon>Erwiniaceae</taxon>
        <taxon>Winslowiella</taxon>
    </lineage>
</organism>
<gene>
    <name evidence="5" type="ORF">J2125_004604</name>
</gene>
<reference evidence="6" key="2">
    <citation type="submission" date="2023-07" db="EMBL/GenBank/DDBJ databases">
        <title>Genome mining of underrepresented organisms for secondary metabolites.</title>
        <authorList>
            <person name="D'Agostino P.M."/>
        </authorList>
    </citation>
    <scope>NUCLEOTIDE SEQUENCE [LARGE SCALE GENOMIC DNA]</scope>
    <source>
        <strain evidence="6">WS4403</strain>
    </source>
</reference>
<dbReference type="PIRSF" id="PIRSF000521">
    <property type="entry name" value="Transaminase_4ab_Lys_Orn"/>
    <property type="match status" value="1"/>
</dbReference>
<evidence type="ECO:0000256" key="1">
    <source>
        <dbReference type="ARBA" id="ARBA00001933"/>
    </source>
</evidence>
<reference evidence="5 6" key="1">
    <citation type="submission" date="2021-03" db="EMBL/GenBank/DDBJ databases">
        <authorList>
            <person name="D'Agostino P."/>
            <person name="Huntemann M."/>
            <person name="Clum A."/>
            <person name="Spunde A."/>
            <person name="Palaniappan K."/>
            <person name="Ritter S."/>
            <person name="Mikhailova N."/>
            <person name="Chen I.-M."/>
            <person name="Stamatis D."/>
            <person name="Reddy T."/>
            <person name="O'Malley R."/>
            <person name="Daum C."/>
            <person name="Shapiro N."/>
            <person name="Ivanova N."/>
            <person name="Kyrpides N."/>
            <person name="Woyke T."/>
        </authorList>
    </citation>
    <scope>NUCLEOTIDE SEQUENCE [LARGE SCALE GENOMIC DNA]</scope>
    <source>
        <strain evidence="5 6">WS4403</strain>
    </source>
</reference>
<evidence type="ECO:0000256" key="2">
    <source>
        <dbReference type="ARBA" id="ARBA00008954"/>
    </source>
</evidence>
<dbReference type="Proteomes" id="UP001195624">
    <property type="component" value="Unassembled WGS sequence"/>
</dbReference>